<evidence type="ECO:0000256" key="1">
    <source>
        <dbReference type="SAM" id="MobiDB-lite"/>
    </source>
</evidence>
<dbReference type="EMBL" id="JAVHNR010000012">
    <property type="protein sequence ID" value="KAK6329943.1"/>
    <property type="molecule type" value="Genomic_DNA"/>
</dbReference>
<comment type="caution">
    <text evidence="2">The sequence shown here is derived from an EMBL/GenBank/DDBJ whole genome shotgun (WGS) entry which is preliminary data.</text>
</comment>
<accession>A0AAN8MSN6</accession>
<organism evidence="2 3">
    <name type="scientific">Orbilia javanica</name>
    <dbReference type="NCBI Taxonomy" id="47235"/>
    <lineage>
        <taxon>Eukaryota</taxon>
        <taxon>Fungi</taxon>
        <taxon>Dikarya</taxon>
        <taxon>Ascomycota</taxon>
        <taxon>Pezizomycotina</taxon>
        <taxon>Orbiliomycetes</taxon>
        <taxon>Orbiliales</taxon>
        <taxon>Orbiliaceae</taxon>
        <taxon>Orbilia</taxon>
    </lineage>
</organism>
<dbReference type="Proteomes" id="UP001313282">
    <property type="component" value="Unassembled WGS sequence"/>
</dbReference>
<feature type="compositionally biased region" description="Polar residues" evidence="1">
    <location>
        <begin position="1"/>
        <end position="12"/>
    </location>
</feature>
<protein>
    <submittedName>
        <fullName evidence="2">Uncharacterized protein</fullName>
    </submittedName>
</protein>
<proteinExistence type="predicted"/>
<sequence length="122" mass="13969">MVRYMNPSTNQCHPKPEKKNPTLKKQIKTNRERNQKNPSNQKKVIFRDQHPKVDIDNISNKFNQAQQAWGVNSLQGNRSPKGKTNLIASLYFVSPHLYPIPPHRIAPSTTRTHTPFASSLPC</sequence>
<name>A0AAN8MSN6_9PEZI</name>
<evidence type="ECO:0000313" key="3">
    <source>
        <dbReference type="Proteomes" id="UP001313282"/>
    </source>
</evidence>
<dbReference type="AlphaFoldDB" id="A0AAN8MSN6"/>
<gene>
    <name evidence="2" type="ORF">TWF718_003370</name>
</gene>
<keyword evidence="3" id="KW-1185">Reference proteome</keyword>
<reference evidence="2 3" key="1">
    <citation type="submission" date="2019-10" db="EMBL/GenBank/DDBJ databases">
        <authorList>
            <person name="Palmer J.M."/>
        </authorList>
    </citation>
    <scope>NUCLEOTIDE SEQUENCE [LARGE SCALE GENOMIC DNA]</scope>
    <source>
        <strain evidence="2 3">TWF718</strain>
    </source>
</reference>
<evidence type="ECO:0000313" key="2">
    <source>
        <dbReference type="EMBL" id="KAK6329943.1"/>
    </source>
</evidence>
<feature type="region of interest" description="Disordered" evidence="1">
    <location>
        <begin position="1"/>
        <end position="50"/>
    </location>
</feature>